<keyword evidence="3" id="KW-0963">Cytoplasm</keyword>
<protein>
    <recommendedName>
        <fullName evidence="6">WPP domain-containing protein</fullName>
    </recommendedName>
</protein>
<dbReference type="GO" id="GO:0005737">
    <property type="term" value="C:cytoplasm"/>
    <property type="evidence" value="ECO:0007669"/>
    <property type="project" value="UniProtKB-SubCell"/>
</dbReference>
<evidence type="ECO:0000256" key="3">
    <source>
        <dbReference type="ARBA" id="ARBA00022490"/>
    </source>
</evidence>
<evidence type="ECO:0000256" key="1">
    <source>
        <dbReference type="ARBA" id="ARBA00004123"/>
    </source>
</evidence>
<accession>A0A5K1BRT9</accession>
<dbReference type="PANTHER" id="PTHR34362:SF1">
    <property type="entry name" value="WPP DOMAIN-CONTAINING PROTEIN 1-RELATED"/>
    <property type="match status" value="1"/>
</dbReference>
<dbReference type="EMBL" id="LR721781">
    <property type="protein sequence ID" value="VVW17915.1"/>
    <property type="molecule type" value="Genomic_DNA"/>
</dbReference>
<dbReference type="Gramene" id="NC3G0223720.1">
    <property type="protein sequence ID" value="NC3G0223720.1:cds"/>
    <property type="gene ID" value="NC3G0223720"/>
</dbReference>
<evidence type="ECO:0000313" key="7">
    <source>
        <dbReference type="EMBL" id="VVW17915.1"/>
    </source>
</evidence>
<dbReference type="Pfam" id="PF13943">
    <property type="entry name" value="WPP"/>
    <property type="match status" value="1"/>
</dbReference>
<dbReference type="GO" id="GO:0000278">
    <property type="term" value="P:mitotic cell cycle"/>
    <property type="evidence" value="ECO:0007669"/>
    <property type="project" value="InterPro"/>
</dbReference>
<dbReference type="OrthoDB" id="1927559at2759"/>
<dbReference type="PANTHER" id="PTHR34362">
    <property type="entry name" value="WPP DOMAIN-CONTAINING PROTEIN 1-RELATED"/>
    <property type="match status" value="1"/>
</dbReference>
<keyword evidence="4" id="KW-0539">Nucleus</keyword>
<dbReference type="InterPro" id="IPR038214">
    <property type="entry name" value="WPP_sf"/>
</dbReference>
<evidence type="ECO:0000256" key="4">
    <source>
        <dbReference type="ARBA" id="ARBA00023242"/>
    </source>
</evidence>
<comment type="subcellular location">
    <subcellularLocation>
        <location evidence="2">Cytoplasm</location>
    </subcellularLocation>
    <subcellularLocation>
        <location evidence="1">Nucleus</location>
    </subcellularLocation>
</comment>
<dbReference type="GO" id="GO:0005634">
    <property type="term" value="C:nucleus"/>
    <property type="evidence" value="ECO:0007669"/>
    <property type="project" value="UniProtKB-SubCell"/>
</dbReference>
<dbReference type="GO" id="GO:0048527">
    <property type="term" value="P:lateral root development"/>
    <property type="evidence" value="ECO:0007669"/>
    <property type="project" value="InterPro"/>
</dbReference>
<feature type="compositionally biased region" description="Polar residues" evidence="5">
    <location>
        <begin position="127"/>
        <end position="142"/>
    </location>
</feature>
<dbReference type="AlphaFoldDB" id="A0A5K1BRT9"/>
<name>A0A5K1BRT9_9MAGN</name>
<organism evidence="7">
    <name type="scientific">Nymphaea colorata</name>
    <name type="common">pocket water lily</name>
    <dbReference type="NCBI Taxonomy" id="210225"/>
    <lineage>
        <taxon>Eukaryota</taxon>
        <taxon>Viridiplantae</taxon>
        <taxon>Streptophyta</taxon>
        <taxon>Embryophyta</taxon>
        <taxon>Tracheophyta</taxon>
        <taxon>Spermatophyta</taxon>
        <taxon>Magnoliopsida</taxon>
        <taxon>Nymphaeales</taxon>
        <taxon>Nymphaeaceae</taxon>
        <taxon>Nymphaea</taxon>
    </lineage>
</organism>
<dbReference type="OMA" id="FAVWPPT"/>
<dbReference type="InterPro" id="IPR025265">
    <property type="entry name" value="WPP_dom"/>
</dbReference>
<proteinExistence type="predicted"/>
<dbReference type="InterPro" id="IPR044692">
    <property type="entry name" value="WPP1/2/3"/>
</dbReference>
<evidence type="ECO:0000256" key="2">
    <source>
        <dbReference type="ARBA" id="ARBA00004496"/>
    </source>
</evidence>
<sequence length="142" mass="15202">MAEEKQPALFPSCMAFSVWPPSQKIRNAVIQRIVETLSNPSVLSKRYGVMDVEEASSTARMIEDQAFLAASSSRSLESGAGDPVGLGIETLQLYSKEISLLILDAVKARASPDEKTQSPPPADAAVITSSEDNSQPSSALYE</sequence>
<gene>
    <name evidence="7" type="ORF">NYM_LOCUS15677</name>
</gene>
<reference evidence="7" key="1">
    <citation type="submission" date="2019-09" db="EMBL/GenBank/DDBJ databases">
        <authorList>
            <person name="Zhang L."/>
        </authorList>
    </citation>
    <scope>NUCLEOTIDE SEQUENCE</scope>
</reference>
<feature type="region of interest" description="Disordered" evidence="5">
    <location>
        <begin position="109"/>
        <end position="142"/>
    </location>
</feature>
<evidence type="ECO:0000259" key="6">
    <source>
        <dbReference type="Pfam" id="PF13943"/>
    </source>
</evidence>
<dbReference type="Gene3D" id="1.10.246.200">
    <property type="entry name" value="WPP domain"/>
    <property type="match status" value="1"/>
</dbReference>
<evidence type="ECO:0000256" key="5">
    <source>
        <dbReference type="SAM" id="MobiDB-lite"/>
    </source>
</evidence>
<feature type="domain" description="WPP" evidence="6">
    <location>
        <begin position="16"/>
        <end position="114"/>
    </location>
</feature>